<keyword evidence="2" id="KW-0808">Transferase</keyword>
<dbReference type="Pfam" id="PF13302">
    <property type="entry name" value="Acetyltransf_3"/>
    <property type="match status" value="1"/>
</dbReference>
<gene>
    <name evidence="2" type="ORF">BJ122_13315</name>
</gene>
<proteinExistence type="predicted"/>
<keyword evidence="3" id="KW-1185">Reference proteome</keyword>
<dbReference type="AlphaFoldDB" id="A0A318TMV2"/>
<dbReference type="GO" id="GO:0016747">
    <property type="term" value="F:acyltransferase activity, transferring groups other than amino-acyl groups"/>
    <property type="evidence" value="ECO:0007669"/>
    <property type="project" value="InterPro"/>
</dbReference>
<sequence>MSLTVRELEITEFDLVLDYFHDATPEFLESMGVDPTRIPDRQSWRERFRGDSALPVSQRSAIVLLWLMDGRPVGFSSCDKIKVGERANMHLHILAPDGRNKGIGTEFVRKSVDYYFDKLQLKTLFCEPNAFNVAPNRTLQKAGFKYLKTHMTVPGSLSYHQAVNRWAISR</sequence>
<dbReference type="SUPFAM" id="SSF55729">
    <property type="entry name" value="Acyl-CoA N-acyltransferases (Nat)"/>
    <property type="match status" value="1"/>
</dbReference>
<dbReference type="RefSeq" id="WP_110782581.1">
    <property type="nucleotide sequence ID" value="NZ_QJTI01000033.1"/>
</dbReference>
<protein>
    <submittedName>
        <fullName evidence="2">RimJ/RimL family protein N-acetyltransferase</fullName>
    </submittedName>
</protein>
<evidence type="ECO:0000313" key="2">
    <source>
        <dbReference type="EMBL" id="PYE99972.1"/>
    </source>
</evidence>
<name>A0A318TMV2_9BRAD</name>
<dbReference type="PROSITE" id="PS51186">
    <property type="entry name" value="GNAT"/>
    <property type="match status" value="1"/>
</dbReference>
<evidence type="ECO:0000259" key="1">
    <source>
        <dbReference type="PROSITE" id="PS51186"/>
    </source>
</evidence>
<dbReference type="Gene3D" id="3.40.630.30">
    <property type="match status" value="1"/>
</dbReference>
<comment type="caution">
    <text evidence="2">The sequence shown here is derived from an EMBL/GenBank/DDBJ whole genome shotgun (WGS) entry which is preliminary data.</text>
</comment>
<organism evidence="2 3">
    <name type="scientific">Rhodopseudomonas faecalis</name>
    <dbReference type="NCBI Taxonomy" id="99655"/>
    <lineage>
        <taxon>Bacteria</taxon>
        <taxon>Pseudomonadati</taxon>
        <taxon>Pseudomonadota</taxon>
        <taxon>Alphaproteobacteria</taxon>
        <taxon>Hyphomicrobiales</taxon>
        <taxon>Nitrobacteraceae</taxon>
        <taxon>Rhodopseudomonas</taxon>
    </lineage>
</organism>
<reference evidence="2 3" key="1">
    <citation type="submission" date="2018-06" db="EMBL/GenBank/DDBJ databases">
        <title>Genomic Encyclopedia of Archaeal and Bacterial Type Strains, Phase II (KMG-II): from individual species to whole genera.</title>
        <authorList>
            <person name="Goeker M."/>
        </authorList>
    </citation>
    <scope>NUCLEOTIDE SEQUENCE [LARGE SCALE GENOMIC DNA]</scope>
    <source>
        <strain evidence="2 3">JCM 11668</strain>
    </source>
</reference>
<dbReference type="InterPro" id="IPR000182">
    <property type="entry name" value="GNAT_dom"/>
</dbReference>
<accession>A0A318TMV2</accession>
<feature type="domain" description="N-acetyltransferase" evidence="1">
    <location>
        <begin position="3"/>
        <end position="164"/>
    </location>
</feature>
<dbReference type="EMBL" id="QJTI01000033">
    <property type="protein sequence ID" value="PYE99972.1"/>
    <property type="molecule type" value="Genomic_DNA"/>
</dbReference>
<dbReference type="InterPro" id="IPR016181">
    <property type="entry name" value="Acyl_CoA_acyltransferase"/>
</dbReference>
<dbReference type="OrthoDB" id="8221510at2"/>
<evidence type="ECO:0000313" key="3">
    <source>
        <dbReference type="Proteomes" id="UP000248148"/>
    </source>
</evidence>
<dbReference type="CDD" id="cd04301">
    <property type="entry name" value="NAT_SF"/>
    <property type="match status" value="1"/>
</dbReference>
<dbReference type="Proteomes" id="UP000248148">
    <property type="component" value="Unassembled WGS sequence"/>
</dbReference>